<reference evidence="2 3" key="1">
    <citation type="journal article" date="2018" name="BMC Genomics">
        <title>The genome of Naegleria lovaniensis, the basis for a comparative approach to unravel pathogenicity factors of the human pathogenic amoeba N. fowleri.</title>
        <authorList>
            <person name="Liechti N."/>
            <person name="Schurch N."/>
            <person name="Bruggmann R."/>
            <person name="Wittwer M."/>
        </authorList>
    </citation>
    <scope>NUCLEOTIDE SEQUENCE [LARGE SCALE GENOMIC DNA]</scope>
    <source>
        <strain evidence="2 3">ATCC 30569</strain>
    </source>
</reference>
<name>A0AA88GK04_NAELO</name>
<organism evidence="2 3">
    <name type="scientific">Naegleria lovaniensis</name>
    <name type="common">Amoeba</name>
    <dbReference type="NCBI Taxonomy" id="51637"/>
    <lineage>
        <taxon>Eukaryota</taxon>
        <taxon>Discoba</taxon>
        <taxon>Heterolobosea</taxon>
        <taxon>Tetramitia</taxon>
        <taxon>Eutetramitia</taxon>
        <taxon>Vahlkampfiidae</taxon>
        <taxon>Naegleria</taxon>
    </lineage>
</organism>
<keyword evidence="3" id="KW-1185">Reference proteome</keyword>
<evidence type="ECO:0000256" key="1">
    <source>
        <dbReference type="PROSITE-ProRule" id="PRU00708"/>
    </source>
</evidence>
<dbReference type="EMBL" id="PYSW02000032">
    <property type="protein sequence ID" value="KAG2378510.1"/>
    <property type="molecule type" value="Genomic_DNA"/>
</dbReference>
<dbReference type="AlphaFoldDB" id="A0AA88GK04"/>
<dbReference type="GeneID" id="68100603"/>
<proteinExistence type="predicted"/>
<dbReference type="NCBIfam" id="TIGR00756">
    <property type="entry name" value="PPR"/>
    <property type="match status" value="1"/>
</dbReference>
<dbReference type="Proteomes" id="UP000816034">
    <property type="component" value="Unassembled WGS sequence"/>
</dbReference>
<gene>
    <name evidence="2" type="ORF">C9374_008149</name>
</gene>
<evidence type="ECO:0000313" key="3">
    <source>
        <dbReference type="Proteomes" id="UP000816034"/>
    </source>
</evidence>
<comment type="caution">
    <text evidence="2">The sequence shown here is derived from an EMBL/GenBank/DDBJ whole genome shotgun (WGS) entry which is preliminary data.</text>
</comment>
<dbReference type="RefSeq" id="XP_044545772.1">
    <property type="nucleotide sequence ID" value="XM_044698193.1"/>
</dbReference>
<evidence type="ECO:0008006" key="4">
    <source>
        <dbReference type="Google" id="ProtNLM"/>
    </source>
</evidence>
<dbReference type="InterPro" id="IPR002885">
    <property type="entry name" value="PPR_rpt"/>
</dbReference>
<accession>A0AA88GK04</accession>
<evidence type="ECO:0000313" key="2">
    <source>
        <dbReference type="EMBL" id="KAG2378510.1"/>
    </source>
</evidence>
<sequence length="363" mass="41709">MLAKRLSEGRRAIFSNHSLFKIPSFSSRTVLMLNFNYQNNNINIYDHTRETKNTSANYCTSYKTFGIVQGVTVESKSPIIRDEISEIEKNQILRLWESARSKASSCLPKGSSKMAKELDKYIHQYISHNVRKEQAPSDSPNFTLLNSLTKLNQFVQAEDPKALGIYMELITISCLFGYLPLALHLTNAIHKDFKLTLDYSTYKTIVKCFIDNGKFDECFNFIVELEEKNGVKPNYQLYLPLYLKMKEILTKNEDKPEHQAVPSSILNQMIPRLSKTPDLVQEIVSRDIYSAGLLGGRSKDVENIVLAPPLTGYEDYPTLETADYSEENHIGEECGDESCGHDHGDERYYWKPHAFRSEWEHLH</sequence>
<dbReference type="PROSITE" id="PS51375">
    <property type="entry name" value="PPR"/>
    <property type="match status" value="1"/>
</dbReference>
<feature type="repeat" description="PPR" evidence="1">
    <location>
        <begin position="198"/>
        <end position="233"/>
    </location>
</feature>
<protein>
    <recommendedName>
        <fullName evidence="4">Pentatricopeptide repeat-containing protein</fullName>
    </recommendedName>
</protein>